<evidence type="ECO:0000256" key="1">
    <source>
        <dbReference type="SAM" id="MobiDB-lite"/>
    </source>
</evidence>
<feature type="compositionally biased region" description="Basic and acidic residues" evidence="1">
    <location>
        <begin position="19"/>
        <end position="29"/>
    </location>
</feature>
<accession>A0AAE8Y045</accession>
<gene>
    <name evidence="2" type="ORF">HATV-3_gp10</name>
</gene>
<organism evidence="2 3">
    <name type="scientific">Haloarcula tailed virus 3</name>
    <dbReference type="NCBI Taxonomy" id="2877990"/>
    <lineage>
        <taxon>Viruses</taxon>
        <taxon>Duplodnaviria</taxon>
        <taxon>Heunggongvirae</taxon>
        <taxon>Uroviricota</taxon>
        <taxon>Caudoviricetes</taxon>
        <taxon>Kirjokansivirales</taxon>
        <taxon>Pyrstoviridae</taxon>
        <taxon>Hatrivirus</taxon>
        <taxon>Hatrivirus caudatum</taxon>
        <taxon>Hatrivirus HATV3</taxon>
    </lineage>
</organism>
<evidence type="ECO:0000313" key="2">
    <source>
        <dbReference type="EMBL" id="UBF23360.1"/>
    </source>
</evidence>
<reference evidence="2" key="1">
    <citation type="submission" date="2021-05" db="EMBL/GenBank/DDBJ databases">
        <title>Diversity, taxonomy and evolution of archaeal viruses of the class Caudoviricetes.</title>
        <authorList>
            <person name="Liu Y."/>
            <person name="Demina T.A."/>
            <person name="Roux S."/>
            <person name="Aiewsakun P."/>
            <person name="Kazlauskas D."/>
            <person name="Simmonds P."/>
            <person name="Prangishvili D."/>
            <person name="Oksanen H.M."/>
            <person name="Krupovic M."/>
        </authorList>
    </citation>
    <scope>NUCLEOTIDE SEQUENCE</scope>
    <source>
        <strain evidence="2">HATV-3/30</strain>
    </source>
</reference>
<evidence type="ECO:0000313" key="3">
    <source>
        <dbReference type="Proteomes" id="UP000827845"/>
    </source>
</evidence>
<proteinExistence type="predicted"/>
<protein>
    <submittedName>
        <fullName evidence="2">Uncharacterized protein</fullName>
    </submittedName>
</protein>
<sequence length="76" mass="8374">MPRENSRERLVDGLRFRDDAGAVPERESEPTVAEMPTNAAGETKPLLYFDITVNTLKLAVVNNNSVDVTNITSITL</sequence>
<dbReference type="EMBL" id="MZ334527">
    <property type="protein sequence ID" value="UBF23360.1"/>
    <property type="molecule type" value="Genomic_DNA"/>
</dbReference>
<name>A0AAE8Y045_9CAUD</name>
<dbReference type="Proteomes" id="UP000827845">
    <property type="component" value="Segment"/>
</dbReference>
<feature type="region of interest" description="Disordered" evidence="1">
    <location>
        <begin position="19"/>
        <end position="38"/>
    </location>
</feature>
<keyword evidence="3" id="KW-1185">Reference proteome</keyword>